<proteinExistence type="predicted"/>
<protein>
    <recommendedName>
        <fullName evidence="1">Integrase p58-like C-terminal domain-containing protein</fullName>
    </recommendedName>
</protein>
<dbReference type="OrthoDB" id="6107077at2759"/>
<keyword evidence="3" id="KW-1185">Reference proteome</keyword>
<gene>
    <name evidence="2" type="ORF">MCOR_21187</name>
</gene>
<dbReference type="Proteomes" id="UP000507470">
    <property type="component" value="Unassembled WGS sequence"/>
</dbReference>
<dbReference type="Pfam" id="PF22938">
    <property type="entry name" value="Integrase_p58_C"/>
    <property type="match status" value="1"/>
</dbReference>
<name>A0A6J8BPZ8_MYTCO</name>
<sequence>MMFGREVHMPIDLSYGVHSADSKLSRPEYIDQLTSRMDKVHTVVKDRLVHAAARQKRKYYLTSKNDQYKVGDGVMLRDSKKYKGRSPKFQFKWEGPFTVIKQISDILYQIQEGPKSKTKIIHVNRIKPYKGYLKRWYQPLGEPVLNTRGQTKDRTDE</sequence>
<reference evidence="2 3" key="1">
    <citation type="submission" date="2020-06" db="EMBL/GenBank/DDBJ databases">
        <authorList>
            <person name="Li R."/>
            <person name="Bekaert M."/>
        </authorList>
    </citation>
    <scope>NUCLEOTIDE SEQUENCE [LARGE SCALE GENOMIC DNA]</scope>
    <source>
        <strain evidence="3">wild</strain>
    </source>
</reference>
<evidence type="ECO:0000313" key="3">
    <source>
        <dbReference type="Proteomes" id="UP000507470"/>
    </source>
</evidence>
<dbReference type="EMBL" id="CACVKT020003742">
    <property type="protein sequence ID" value="CAC5385676.1"/>
    <property type="molecule type" value="Genomic_DNA"/>
</dbReference>
<organism evidence="2 3">
    <name type="scientific">Mytilus coruscus</name>
    <name type="common">Sea mussel</name>
    <dbReference type="NCBI Taxonomy" id="42192"/>
    <lineage>
        <taxon>Eukaryota</taxon>
        <taxon>Metazoa</taxon>
        <taxon>Spiralia</taxon>
        <taxon>Lophotrochozoa</taxon>
        <taxon>Mollusca</taxon>
        <taxon>Bivalvia</taxon>
        <taxon>Autobranchia</taxon>
        <taxon>Pteriomorphia</taxon>
        <taxon>Mytilida</taxon>
        <taxon>Mytiloidea</taxon>
        <taxon>Mytilidae</taxon>
        <taxon>Mytilinae</taxon>
        <taxon>Mytilus</taxon>
    </lineage>
</organism>
<dbReference type="InterPro" id="IPR054465">
    <property type="entry name" value="Integrase_p58-like_C"/>
</dbReference>
<feature type="domain" description="Integrase p58-like C-terminal" evidence="1">
    <location>
        <begin position="95"/>
        <end position="128"/>
    </location>
</feature>
<evidence type="ECO:0000313" key="2">
    <source>
        <dbReference type="EMBL" id="CAC5385676.1"/>
    </source>
</evidence>
<dbReference type="AlphaFoldDB" id="A0A6J8BPZ8"/>
<evidence type="ECO:0000259" key="1">
    <source>
        <dbReference type="Pfam" id="PF22938"/>
    </source>
</evidence>
<accession>A0A6J8BPZ8</accession>